<dbReference type="Pfam" id="PF00455">
    <property type="entry name" value="DeoRC"/>
    <property type="match status" value="1"/>
</dbReference>
<feature type="domain" description="HTH deoR-type" evidence="7">
    <location>
        <begin position="1"/>
        <end position="56"/>
    </location>
</feature>
<evidence type="ECO:0000256" key="1">
    <source>
        <dbReference type="ARBA" id="ARBA00021390"/>
    </source>
</evidence>
<evidence type="ECO:0000256" key="4">
    <source>
        <dbReference type="ARBA" id="ARBA00023125"/>
    </source>
</evidence>
<dbReference type="GO" id="GO:0003700">
    <property type="term" value="F:DNA-binding transcription factor activity"/>
    <property type="evidence" value="ECO:0007669"/>
    <property type="project" value="InterPro"/>
</dbReference>
<dbReference type="InterPro" id="IPR018356">
    <property type="entry name" value="Tscrpt_reg_HTH_DeoR_CS"/>
</dbReference>
<dbReference type="InterPro" id="IPR036390">
    <property type="entry name" value="WH_DNA-bd_sf"/>
</dbReference>
<evidence type="ECO:0000313" key="8">
    <source>
        <dbReference type="EMBL" id="OUQ36289.1"/>
    </source>
</evidence>
<dbReference type="EMBL" id="NFLJ01000003">
    <property type="protein sequence ID" value="OUQ36289.1"/>
    <property type="molecule type" value="Genomic_DNA"/>
</dbReference>
<proteinExistence type="predicted"/>
<dbReference type="InterPro" id="IPR036388">
    <property type="entry name" value="WH-like_DNA-bd_sf"/>
</dbReference>
<comment type="function">
    <text evidence="6">Repressor of the lactose catabolism operon. Galactose-6-phosphate is the inducer.</text>
</comment>
<accession>A0A1Y4T271</accession>
<organism evidence="8 9">
    <name type="scientific">Massilimicrobiota timonensis</name>
    <dbReference type="NCBI Taxonomy" id="1776392"/>
    <lineage>
        <taxon>Bacteria</taxon>
        <taxon>Bacillati</taxon>
        <taxon>Bacillota</taxon>
        <taxon>Erysipelotrichia</taxon>
        <taxon>Erysipelotrichales</taxon>
        <taxon>Erysipelotrichaceae</taxon>
        <taxon>Massilimicrobiota</taxon>
    </lineage>
</organism>
<keyword evidence="4" id="KW-0238">DNA-binding</keyword>
<comment type="caution">
    <text evidence="8">The sequence shown here is derived from an EMBL/GenBank/DDBJ whole genome shotgun (WGS) entry which is preliminary data.</text>
</comment>
<dbReference type="PROSITE" id="PS51000">
    <property type="entry name" value="HTH_DEOR_2"/>
    <property type="match status" value="1"/>
</dbReference>
<dbReference type="Gene3D" id="1.10.10.10">
    <property type="entry name" value="Winged helix-like DNA-binding domain superfamily/Winged helix DNA-binding domain"/>
    <property type="match status" value="1"/>
</dbReference>
<dbReference type="Pfam" id="PF08220">
    <property type="entry name" value="HTH_DeoR"/>
    <property type="match status" value="1"/>
</dbReference>
<evidence type="ECO:0000256" key="3">
    <source>
        <dbReference type="ARBA" id="ARBA00023015"/>
    </source>
</evidence>
<protein>
    <recommendedName>
        <fullName evidence="1">Lactose phosphotransferase system repressor</fullName>
    </recommendedName>
</protein>
<dbReference type="SMART" id="SM01134">
    <property type="entry name" value="DeoRC"/>
    <property type="match status" value="1"/>
</dbReference>
<gene>
    <name evidence="8" type="ORF">B5E75_01515</name>
</gene>
<keyword evidence="3" id="KW-0805">Transcription regulation</keyword>
<dbReference type="RefSeq" id="WP_087357091.1">
    <property type="nucleotide sequence ID" value="NZ_NFLJ01000003.1"/>
</dbReference>
<dbReference type="SUPFAM" id="SSF100950">
    <property type="entry name" value="NagB/RpiA/CoA transferase-like"/>
    <property type="match status" value="1"/>
</dbReference>
<evidence type="ECO:0000256" key="5">
    <source>
        <dbReference type="ARBA" id="ARBA00023163"/>
    </source>
</evidence>
<dbReference type="PANTHER" id="PTHR30363:SF4">
    <property type="entry name" value="GLYCEROL-3-PHOSPHATE REGULON REPRESSOR"/>
    <property type="match status" value="1"/>
</dbReference>
<keyword evidence="2" id="KW-0678">Repressor</keyword>
<dbReference type="InterPro" id="IPR001034">
    <property type="entry name" value="DeoR_HTH"/>
</dbReference>
<evidence type="ECO:0000259" key="7">
    <source>
        <dbReference type="PROSITE" id="PS51000"/>
    </source>
</evidence>
<dbReference type="PANTHER" id="PTHR30363">
    <property type="entry name" value="HTH-TYPE TRANSCRIPTIONAL REGULATOR SRLR-RELATED"/>
    <property type="match status" value="1"/>
</dbReference>
<reference evidence="8 9" key="1">
    <citation type="journal article" date="2018" name="BMC Genomics">
        <title>Whole genome sequencing and function prediction of 133 gut anaerobes isolated from chicken caecum in pure cultures.</title>
        <authorList>
            <person name="Medvecky M."/>
            <person name="Cejkova D."/>
            <person name="Polansky O."/>
            <person name="Karasova D."/>
            <person name="Kubasova T."/>
            <person name="Cizek A."/>
            <person name="Rychlik I."/>
        </authorList>
    </citation>
    <scope>NUCLEOTIDE SEQUENCE [LARGE SCALE GENOMIC DNA]</scope>
    <source>
        <strain evidence="8 9">An13</strain>
    </source>
</reference>
<name>A0A1Y4T271_9FIRM</name>
<keyword evidence="5" id="KW-0804">Transcription</keyword>
<dbReference type="SUPFAM" id="SSF46785">
    <property type="entry name" value="Winged helix' DNA-binding domain"/>
    <property type="match status" value="1"/>
</dbReference>
<dbReference type="Gene3D" id="3.40.50.1360">
    <property type="match status" value="1"/>
</dbReference>
<dbReference type="InterPro" id="IPR050313">
    <property type="entry name" value="Carb_Metab_HTH_regulators"/>
</dbReference>
<evidence type="ECO:0000256" key="2">
    <source>
        <dbReference type="ARBA" id="ARBA00022491"/>
    </source>
</evidence>
<dbReference type="GO" id="GO:0003677">
    <property type="term" value="F:DNA binding"/>
    <property type="evidence" value="ECO:0007669"/>
    <property type="project" value="UniProtKB-KW"/>
</dbReference>
<evidence type="ECO:0000313" key="9">
    <source>
        <dbReference type="Proteomes" id="UP000195305"/>
    </source>
</evidence>
<dbReference type="AlphaFoldDB" id="A0A1Y4T271"/>
<dbReference type="InterPro" id="IPR037171">
    <property type="entry name" value="NagB/RpiA_transferase-like"/>
</dbReference>
<dbReference type="Proteomes" id="UP000195305">
    <property type="component" value="Unassembled WGS sequence"/>
</dbReference>
<dbReference type="OrthoDB" id="9797223at2"/>
<sequence>MEIRQTKILELLTERKKVDVNEFSQLLKVSQVTIRKDLDLLEKKGLIIRAHGFATLNGQDDMNNRLAYHYDIKQKLAKLACELIEDGETIMIESGSCCALLAQEIAASKKDVTIISNSSFIADYIRQYPQVRIILLGGEYQKEAQVCVGPMTRKCVEAFFVDKFFIGADGFSKTSGFTGNDYMRSETVRDMAKQAQHVIVITESSKFQQVGLVNLLPTDQVSYVVTDQQIPLDSEDYLQSQNITVKKV</sequence>
<keyword evidence="9" id="KW-1185">Reference proteome</keyword>
<evidence type="ECO:0000256" key="6">
    <source>
        <dbReference type="ARBA" id="ARBA00024937"/>
    </source>
</evidence>
<dbReference type="PRINTS" id="PR00037">
    <property type="entry name" value="HTHLACR"/>
</dbReference>
<dbReference type="PROSITE" id="PS00894">
    <property type="entry name" value="HTH_DEOR_1"/>
    <property type="match status" value="1"/>
</dbReference>
<dbReference type="InterPro" id="IPR014036">
    <property type="entry name" value="DeoR-like_C"/>
</dbReference>
<dbReference type="SMART" id="SM00420">
    <property type="entry name" value="HTH_DEOR"/>
    <property type="match status" value="1"/>
</dbReference>